<dbReference type="EMBL" id="CM042038">
    <property type="protein sequence ID" value="KAI3730638.1"/>
    <property type="molecule type" value="Genomic_DNA"/>
</dbReference>
<reference evidence="2" key="1">
    <citation type="journal article" date="2022" name="Mol. Ecol. Resour.">
        <title>The genomes of chicory, endive, great burdock and yacon provide insights into Asteraceae palaeo-polyploidization history and plant inulin production.</title>
        <authorList>
            <person name="Fan W."/>
            <person name="Wang S."/>
            <person name="Wang H."/>
            <person name="Wang A."/>
            <person name="Jiang F."/>
            <person name="Liu H."/>
            <person name="Zhao H."/>
            <person name="Xu D."/>
            <person name="Zhang Y."/>
        </authorList>
    </citation>
    <scope>NUCLEOTIDE SEQUENCE [LARGE SCALE GENOMIC DNA]</scope>
    <source>
        <strain evidence="2">cv. Yunnan</strain>
    </source>
</reference>
<gene>
    <name evidence="1" type="ORF">L1987_61810</name>
</gene>
<keyword evidence="2" id="KW-1185">Reference proteome</keyword>
<proteinExistence type="predicted"/>
<name>A0ACB9C8Y6_9ASTR</name>
<accession>A0ACB9C8Y6</accession>
<comment type="caution">
    <text evidence="1">The sequence shown here is derived from an EMBL/GenBank/DDBJ whole genome shotgun (WGS) entry which is preliminary data.</text>
</comment>
<evidence type="ECO:0000313" key="2">
    <source>
        <dbReference type="Proteomes" id="UP001056120"/>
    </source>
</evidence>
<reference evidence="1 2" key="2">
    <citation type="journal article" date="2022" name="Mol. Ecol. Resour.">
        <title>The genomes of chicory, endive, great burdock and yacon provide insights into Asteraceae paleo-polyploidization history and plant inulin production.</title>
        <authorList>
            <person name="Fan W."/>
            <person name="Wang S."/>
            <person name="Wang H."/>
            <person name="Wang A."/>
            <person name="Jiang F."/>
            <person name="Liu H."/>
            <person name="Zhao H."/>
            <person name="Xu D."/>
            <person name="Zhang Y."/>
        </authorList>
    </citation>
    <scope>NUCLEOTIDE SEQUENCE [LARGE SCALE GENOMIC DNA]</scope>
    <source>
        <strain evidence="2">cv. Yunnan</strain>
        <tissue evidence="1">Leaves</tissue>
    </source>
</reference>
<organism evidence="1 2">
    <name type="scientific">Smallanthus sonchifolius</name>
    <dbReference type="NCBI Taxonomy" id="185202"/>
    <lineage>
        <taxon>Eukaryota</taxon>
        <taxon>Viridiplantae</taxon>
        <taxon>Streptophyta</taxon>
        <taxon>Embryophyta</taxon>
        <taxon>Tracheophyta</taxon>
        <taxon>Spermatophyta</taxon>
        <taxon>Magnoliopsida</taxon>
        <taxon>eudicotyledons</taxon>
        <taxon>Gunneridae</taxon>
        <taxon>Pentapetalae</taxon>
        <taxon>asterids</taxon>
        <taxon>campanulids</taxon>
        <taxon>Asterales</taxon>
        <taxon>Asteraceae</taxon>
        <taxon>Asteroideae</taxon>
        <taxon>Heliantheae alliance</taxon>
        <taxon>Millerieae</taxon>
        <taxon>Smallanthus</taxon>
    </lineage>
</organism>
<dbReference type="Proteomes" id="UP001056120">
    <property type="component" value="Linkage Group LG21"/>
</dbReference>
<sequence length="226" mass="26067">MFICYFLGDSNRLLGLMNKSFPELGLKKEDCHEVSWLQSIFYWAEFDYNKTKPEVLLDRHTDTNFFKRKSDFVQTPIQKAGWTAIFNKLKGLDKVAMGFNPYGGKMSEVPANATPMPHRAGNLYKIQYSINWMESDPKVMESGMKQAKDMHEFMTTYVSKNPRGAFTNYRDFDIGVNSGDGFNSGKVYGEKYFKGNFERLVKVKTAVDPDNFFRNEQSIPTQSKKT</sequence>
<protein>
    <submittedName>
        <fullName evidence="1">Uncharacterized protein</fullName>
    </submittedName>
</protein>
<evidence type="ECO:0000313" key="1">
    <source>
        <dbReference type="EMBL" id="KAI3730638.1"/>
    </source>
</evidence>